<proteinExistence type="predicted"/>
<accession>A0A9D0YQP5</accession>
<feature type="region of interest" description="Disordered" evidence="1">
    <location>
        <begin position="1"/>
        <end position="20"/>
    </location>
</feature>
<dbReference type="AlphaFoldDB" id="A0A9D0YQP5"/>
<evidence type="ECO:0000256" key="1">
    <source>
        <dbReference type="SAM" id="MobiDB-lite"/>
    </source>
</evidence>
<feature type="region of interest" description="Disordered" evidence="1">
    <location>
        <begin position="67"/>
        <end position="94"/>
    </location>
</feature>
<sequence length="220" mass="23752">MKKNKHPVPPHSPFTTPFSPTAKEMGLRLRSLFQWKKKRPPLAVLGLVCAGVVLSGSLVSCQTAAVDDPPPLATDSVPERTEKPQASVIPEETEQTSEVPDLNFFFGGGWGGLSWEELLNSGARFNGSSLLNPDEIALDYSILNGSFTHTMRLQSGDVLDVALQVDEGTLGIAIEGSDGTPLYQNDDLDTSQFHLEISQTDSYQVTITGSNTKGSIHLKV</sequence>
<evidence type="ECO:0000313" key="3">
    <source>
        <dbReference type="Proteomes" id="UP000886879"/>
    </source>
</evidence>
<evidence type="ECO:0000313" key="2">
    <source>
        <dbReference type="EMBL" id="HIQ60188.1"/>
    </source>
</evidence>
<dbReference type="EMBL" id="DVFO01000009">
    <property type="protein sequence ID" value="HIQ60188.1"/>
    <property type="molecule type" value="Genomic_DNA"/>
</dbReference>
<organism evidence="2 3">
    <name type="scientific">Candidatus Enterenecus faecium</name>
    <dbReference type="NCBI Taxonomy" id="2840780"/>
    <lineage>
        <taxon>Bacteria</taxon>
        <taxon>Bacillati</taxon>
        <taxon>Bacillota</taxon>
        <taxon>Clostridia</taxon>
        <taxon>Eubacteriales</taxon>
        <taxon>Candidatus Enterenecus</taxon>
    </lineage>
</organism>
<reference evidence="2" key="2">
    <citation type="journal article" date="2021" name="PeerJ">
        <title>Extensive microbial diversity within the chicken gut microbiome revealed by metagenomics and culture.</title>
        <authorList>
            <person name="Gilroy R."/>
            <person name="Ravi A."/>
            <person name="Getino M."/>
            <person name="Pursley I."/>
            <person name="Horton D.L."/>
            <person name="Alikhan N.F."/>
            <person name="Baker D."/>
            <person name="Gharbi K."/>
            <person name="Hall N."/>
            <person name="Watson M."/>
            <person name="Adriaenssens E.M."/>
            <person name="Foster-Nyarko E."/>
            <person name="Jarju S."/>
            <person name="Secka A."/>
            <person name="Antonio M."/>
            <person name="Oren A."/>
            <person name="Chaudhuri R.R."/>
            <person name="La Ragione R."/>
            <person name="Hildebrand F."/>
            <person name="Pallen M.J."/>
        </authorList>
    </citation>
    <scope>NUCLEOTIDE SEQUENCE</scope>
    <source>
        <strain evidence="2">ChiGjej2B2-12916</strain>
    </source>
</reference>
<protein>
    <submittedName>
        <fullName evidence="2">Uncharacterized protein</fullName>
    </submittedName>
</protein>
<reference evidence="2" key="1">
    <citation type="submission" date="2020-10" db="EMBL/GenBank/DDBJ databases">
        <authorList>
            <person name="Gilroy R."/>
        </authorList>
    </citation>
    <scope>NUCLEOTIDE SEQUENCE</scope>
    <source>
        <strain evidence="2">ChiGjej2B2-12916</strain>
    </source>
</reference>
<comment type="caution">
    <text evidence="2">The sequence shown here is derived from an EMBL/GenBank/DDBJ whole genome shotgun (WGS) entry which is preliminary data.</text>
</comment>
<gene>
    <name evidence="2" type="ORF">IAD31_01100</name>
</gene>
<dbReference type="Proteomes" id="UP000886879">
    <property type="component" value="Unassembled WGS sequence"/>
</dbReference>
<name>A0A9D0YQP5_9FIRM</name>